<organism evidence="3 4">
    <name type="scientific">Natronococcus jeotgali DSM 18795</name>
    <dbReference type="NCBI Taxonomy" id="1227498"/>
    <lineage>
        <taxon>Archaea</taxon>
        <taxon>Methanobacteriati</taxon>
        <taxon>Methanobacteriota</taxon>
        <taxon>Stenosarchaea group</taxon>
        <taxon>Halobacteria</taxon>
        <taxon>Halobacteriales</taxon>
        <taxon>Natrialbaceae</taxon>
        <taxon>Natronococcus</taxon>
    </lineage>
</organism>
<keyword evidence="4" id="KW-1185">Reference proteome</keyword>
<evidence type="ECO:0000313" key="4">
    <source>
        <dbReference type="Proteomes" id="UP000011531"/>
    </source>
</evidence>
<dbReference type="Proteomes" id="UP000011531">
    <property type="component" value="Unassembled WGS sequence"/>
</dbReference>
<feature type="domain" description="UspA" evidence="2">
    <location>
        <begin position="1"/>
        <end position="138"/>
    </location>
</feature>
<sequence length="284" mass="29865">MFDRILVPVDGSDPATAALEHALEIAADHDATVTLLYVADTNEPSQTRVGTDVVDVLEREGDEIVSNARERAAARDVPATTDVVQGAPHDAIVDYAERKDVDLVAMGTHGRDGLERQVVGSVAERVLNAASMPVLTVRATDDPPTYPYESILVPVDGSDHATAALGLGAAVAERGGAELSLLSVLDDQLLGSLTGDDERESRAQDVLEDAESTANDEGVDDVATAVESGSVPREITAYAEDSGNDLIVMGTHGRTGLDERFLGSISERVVRTAPVPVLTTNRSS</sequence>
<gene>
    <name evidence="3" type="ORF">C492_09940</name>
</gene>
<proteinExistence type="inferred from homology"/>
<comment type="similarity">
    <text evidence="1">Belongs to the universal stress protein A family.</text>
</comment>
<dbReference type="InterPro" id="IPR014729">
    <property type="entry name" value="Rossmann-like_a/b/a_fold"/>
</dbReference>
<dbReference type="PANTHER" id="PTHR46268">
    <property type="entry name" value="STRESS RESPONSE PROTEIN NHAX"/>
    <property type="match status" value="1"/>
</dbReference>
<evidence type="ECO:0000259" key="2">
    <source>
        <dbReference type="Pfam" id="PF00582"/>
    </source>
</evidence>
<dbReference type="Pfam" id="PF00582">
    <property type="entry name" value="Usp"/>
    <property type="match status" value="2"/>
</dbReference>
<dbReference type="OrthoDB" id="105697at2157"/>
<reference evidence="3 4" key="1">
    <citation type="journal article" date="2014" name="PLoS Genet.">
        <title>Phylogenetically driven sequencing of extremely halophilic archaea reveals strategies for static and dynamic osmo-response.</title>
        <authorList>
            <person name="Becker E.A."/>
            <person name="Seitzer P.M."/>
            <person name="Tritt A."/>
            <person name="Larsen D."/>
            <person name="Krusor M."/>
            <person name="Yao A.I."/>
            <person name="Wu D."/>
            <person name="Madern D."/>
            <person name="Eisen J.A."/>
            <person name="Darling A.E."/>
            <person name="Facciotti M.T."/>
        </authorList>
    </citation>
    <scope>NUCLEOTIDE SEQUENCE [LARGE SCALE GENOMIC DNA]</scope>
    <source>
        <strain evidence="3 4">DSM 18795</strain>
    </source>
</reference>
<accession>L9XGS0</accession>
<evidence type="ECO:0000313" key="3">
    <source>
        <dbReference type="EMBL" id="ELY60812.1"/>
    </source>
</evidence>
<dbReference type="RefSeq" id="WP_008422878.1">
    <property type="nucleotide sequence ID" value="NZ_AOIA01000092.1"/>
</dbReference>
<protein>
    <submittedName>
        <fullName evidence="3">UspA domain-containing protein</fullName>
    </submittedName>
</protein>
<dbReference type="EMBL" id="AOIA01000092">
    <property type="protein sequence ID" value="ELY60812.1"/>
    <property type="molecule type" value="Genomic_DNA"/>
</dbReference>
<dbReference type="PATRIC" id="fig|1227498.3.peg.1923"/>
<comment type="caution">
    <text evidence="3">The sequence shown here is derived from an EMBL/GenBank/DDBJ whole genome shotgun (WGS) entry which is preliminary data.</text>
</comment>
<dbReference type="CDD" id="cd00293">
    <property type="entry name" value="USP-like"/>
    <property type="match status" value="2"/>
</dbReference>
<dbReference type="InterPro" id="IPR006016">
    <property type="entry name" value="UspA"/>
</dbReference>
<evidence type="ECO:0000256" key="1">
    <source>
        <dbReference type="ARBA" id="ARBA00008791"/>
    </source>
</evidence>
<dbReference type="AlphaFoldDB" id="L9XGS0"/>
<dbReference type="PRINTS" id="PR01438">
    <property type="entry name" value="UNVRSLSTRESS"/>
</dbReference>
<name>L9XGS0_9EURY</name>
<feature type="domain" description="UspA" evidence="2">
    <location>
        <begin position="148"/>
        <end position="279"/>
    </location>
</feature>
<dbReference type="PANTHER" id="PTHR46268:SF6">
    <property type="entry name" value="UNIVERSAL STRESS PROTEIN UP12"/>
    <property type="match status" value="1"/>
</dbReference>
<dbReference type="InterPro" id="IPR006015">
    <property type="entry name" value="Universal_stress_UspA"/>
</dbReference>
<dbReference type="SUPFAM" id="SSF52402">
    <property type="entry name" value="Adenine nucleotide alpha hydrolases-like"/>
    <property type="match status" value="2"/>
</dbReference>
<dbReference type="Gene3D" id="3.40.50.620">
    <property type="entry name" value="HUPs"/>
    <property type="match status" value="2"/>
</dbReference>